<dbReference type="CDD" id="cd02135">
    <property type="entry name" value="YdjA-like"/>
    <property type="match status" value="1"/>
</dbReference>
<sequence>MKVLTMQNDVKLTDFLRDRHSTPVAQIKEPGPSQEELEAILTFATRVPDHGKLAPWRLVVYRGAVRKRLGEQFLALALKKTLDMAEAAREAELTRFSRAPLVVAVVSTAAPHVKIPEWEQVLSAGALCFNMLMAANAHGYVANWRTEWVAYDDEALALLGIKPGEKVAGFIHIGSSDFPTPDRPRPVLSEIVTYAGEA</sequence>
<keyword evidence="5 7" id="KW-0560">Oxidoreductase</keyword>
<dbReference type="PANTHER" id="PTHR43821:SF1">
    <property type="entry name" value="NAD(P)H NITROREDUCTASE YDJA-RELATED"/>
    <property type="match status" value="1"/>
</dbReference>
<dbReference type="InterPro" id="IPR029479">
    <property type="entry name" value="Nitroreductase"/>
</dbReference>
<feature type="binding site" evidence="8">
    <location>
        <position position="50"/>
    </location>
    <ligand>
        <name>FMN</name>
        <dbReference type="ChEBI" id="CHEBI:58210"/>
        <note>ligand shared between dimeric partners</note>
    </ligand>
</feature>
<evidence type="ECO:0000256" key="7">
    <source>
        <dbReference type="PIRNR" id="PIRNR000232"/>
    </source>
</evidence>
<dbReference type="STRING" id="464029.SAMN02982989_3819"/>
<dbReference type="EC" id="1.-.-.-" evidence="7"/>
<evidence type="ECO:0000259" key="9">
    <source>
        <dbReference type="Pfam" id="PF00881"/>
    </source>
</evidence>
<keyword evidence="2 7" id="KW-0285">Flavoprotein</keyword>
<dbReference type="EMBL" id="FXAF01000011">
    <property type="protein sequence ID" value="SMF69542.1"/>
    <property type="molecule type" value="Genomic_DNA"/>
</dbReference>
<dbReference type="SUPFAM" id="SSF55469">
    <property type="entry name" value="FMN-dependent nitroreductase-like"/>
    <property type="match status" value="1"/>
</dbReference>
<dbReference type="InterPro" id="IPR052530">
    <property type="entry name" value="NAD(P)H_nitroreductase"/>
</dbReference>
<protein>
    <recommendedName>
        <fullName evidence="7">Putative NAD(P)H nitroreductase</fullName>
        <ecNumber evidence="7">1.-.-.-</ecNumber>
    </recommendedName>
</protein>
<proteinExistence type="inferred from homology"/>
<dbReference type="Pfam" id="PF00881">
    <property type="entry name" value="Nitroreductase"/>
    <property type="match status" value="1"/>
</dbReference>
<evidence type="ECO:0000256" key="4">
    <source>
        <dbReference type="ARBA" id="ARBA00022857"/>
    </source>
</evidence>
<evidence type="ECO:0000256" key="3">
    <source>
        <dbReference type="ARBA" id="ARBA00022643"/>
    </source>
</evidence>
<dbReference type="InterPro" id="IPR026021">
    <property type="entry name" value="YdjA-like"/>
</dbReference>
<keyword evidence="4 7" id="KW-0521">NADP</keyword>
<keyword evidence="6 7" id="KW-0520">NAD</keyword>
<evidence type="ECO:0000256" key="5">
    <source>
        <dbReference type="ARBA" id="ARBA00023002"/>
    </source>
</evidence>
<feature type="binding site" description="in other chain" evidence="8">
    <location>
        <begin position="19"/>
        <end position="21"/>
    </location>
    <ligand>
        <name>FMN</name>
        <dbReference type="ChEBI" id="CHEBI:58210"/>
        <note>ligand shared between dimeric partners</note>
    </ligand>
</feature>
<dbReference type="GO" id="GO:0016491">
    <property type="term" value="F:oxidoreductase activity"/>
    <property type="evidence" value="ECO:0007669"/>
    <property type="project" value="UniProtKB-UniRule"/>
</dbReference>
<feature type="domain" description="Nitroreductase" evidence="9">
    <location>
        <begin position="28"/>
        <end position="174"/>
    </location>
</feature>
<comment type="cofactor">
    <cofactor evidence="8">
        <name>FMN</name>
        <dbReference type="ChEBI" id="CHEBI:58210"/>
    </cofactor>
    <text evidence="8">Binds 1 FMN per subunit.</text>
</comment>
<feature type="binding site" description="in other chain" evidence="8">
    <location>
        <begin position="144"/>
        <end position="146"/>
    </location>
    <ligand>
        <name>FMN</name>
        <dbReference type="ChEBI" id="CHEBI:58210"/>
        <note>ligand shared between dimeric partners</note>
    </ligand>
</feature>
<dbReference type="Proteomes" id="UP000192903">
    <property type="component" value="Unassembled WGS sequence"/>
</dbReference>
<name>A0A1X7GH19_9HYPH</name>
<dbReference type="AlphaFoldDB" id="A0A1X7GH19"/>
<dbReference type="PANTHER" id="PTHR43821">
    <property type="entry name" value="NAD(P)H NITROREDUCTASE YDJA-RELATED"/>
    <property type="match status" value="1"/>
</dbReference>
<evidence type="ECO:0000313" key="10">
    <source>
        <dbReference type="EMBL" id="SMF69542.1"/>
    </source>
</evidence>
<accession>A0A1X7GH19</accession>
<evidence type="ECO:0000313" key="11">
    <source>
        <dbReference type="Proteomes" id="UP000192903"/>
    </source>
</evidence>
<dbReference type="InterPro" id="IPR000415">
    <property type="entry name" value="Nitroreductase-like"/>
</dbReference>
<organism evidence="10 11">
    <name type="scientific">Xaviernesmea oryzae</name>
    <dbReference type="NCBI Taxonomy" id="464029"/>
    <lineage>
        <taxon>Bacteria</taxon>
        <taxon>Pseudomonadati</taxon>
        <taxon>Pseudomonadota</taxon>
        <taxon>Alphaproteobacteria</taxon>
        <taxon>Hyphomicrobiales</taxon>
        <taxon>Rhizobiaceae</taxon>
        <taxon>Rhizobium/Agrobacterium group</taxon>
        <taxon>Xaviernesmea</taxon>
    </lineage>
</organism>
<dbReference type="PIRSF" id="PIRSF000232">
    <property type="entry name" value="YdjA"/>
    <property type="match status" value="1"/>
</dbReference>
<comment type="similarity">
    <text evidence="1 7">Belongs to the nitroreductase family.</text>
</comment>
<feature type="binding site" evidence="8">
    <location>
        <position position="46"/>
    </location>
    <ligand>
        <name>FMN</name>
        <dbReference type="ChEBI" id="CHEBI:58210"/>
        <note>ligand shared between dimeric partners</note>
    </ligand>
</feature>
<evidence type="ECO:0000256" key="6">
    <source>
        <dbReference type="ARBA" id="ARBA00023027"/>
    </source>
</evidence>
<dbReference type="Gene3D" id="3.40.109.10">
    <property type="entry name" value="NADH Oxidase"/>
    <property type="match status" value="1"/>
</dbReference>
<evidence type="ECO:0000256" key="2">
    <source>
        <dbReference type="ARBA" id="ARBA00022630"/>
    </source>
</evidence>
<evidence type="ECO:0000256" key="1">
    <source>
        <dbReference type="ARBA" id="ARBA00007118"/>
    </source>
</evidence>
<keyword evidence="3 7" id="KW-0288">FMN</keyword>
<gene>
    <name evidence="10" type="ORF">SAMN02982989_3819</name>
</gene>
<reference evidence="11" key="1">
    <citation type="submission" date="2017-04" db="EMBL/GenBank/DDBJ databases">
        <authorList>
            <person name="Varghese N."/>
            <person name="Submissions S."/>
        </authorList>
    </citation>
    <scope>NUCLEOTIDE SEQUENCE [LARGE SCALE GENOMIC DNA]</scope>
    <source>
        <strain evidence="11">B4P</strain>
    </source>
</reference>
<evidence type="ECO:0000256" key="8">
    <source>
        <dbReference type="PIRSR" id="PIRSR000232-1"/>
    </source>
</evidence>
<keyword evidence="11" id="KW-1185">Reference proteome</keyword>